<accession>A0ACC3A5P7</accession>
<proteinExistence type="predicted"/>
<reference evidence="1" key="1">
    <citation type="submission" date="2022-10" db="EMBL/GenBank/DDBJ databases">
        <title>Culturing micro-colonial fungi from biological soil crusts in the Mojave desert and describing Neophaeococcomyces mojavensis, and introducing the new genera and species Taxawa tesnikishii.</title>
        <authorList>
            <person name="Kurbessoian T."/>
            <person name="Stajich J.E."/>
        </authorList>
    </citation>
    <scope>NUCLEOTIDE SEQUENCE</scope>
    <source>
        <strain evidence="1">JES_112</strain>
    </source>
</reference>
<dbReference type="Proteomes" id="UP001172386">
    <property type="component" value="Unassembled WGS sequence"/>
</dbReference>
<organism evidence="1 2">
    <name type="scientific">Neophaeococcomyces mojaviensis</name>
    <dbReference type="NCBI Taxonomy" id="3383035"/>
    <lineage>
        <taxon>Eukaryota</taxon>
        <taxon>Fungi</taxon>
        <taxon>Dikarya</taxon>
        <taxon>Ascomycota</taxon>
        <taxon>Pezizomycotina</taxon>
        <taxon>Eurotiomycetes</taxon>
        <taxon>Chaetothyriomycetidae</taxon>
        <taxon>Chaetothyriales</taxon>
        <taxon>Chaetothyriales incertae sedis</taxon>
        <taxon>Neophaeococcomyces</taxon>
    </lineage>
</organism>
<evidence type="ECO:0000313" key="1">
    <source>
        <dbReference type="EMBL" id="KAJ9655805.1"/>
    </source>
</evidence>
<dbReference type="EMBL" id="JAPDRQ010000089">
    <property type="protein sequence ID" value="KAJ9655805.1"/>
    <property type="molecule type" value="Genomic_DNA"/>
</dbReference>
<evidence type="ECO:0000313" key="2">
    <source>
        <dbReference type="Proteomes" id="UP001172386"/>
    </source>
</evidence>
<gene>
    <name evidence="1" type="ORF">H2198_005425</name>
</gene>
<keyword evidence="2" id="KW-1185">Reference proteome</keyword>
<comment type="caution">
    <text evidence="1">The sequence shown here is derived from an EMBL/GenBank/DDBJ whole genome shotgun (WGS) entry which is preliminary data.</text>
</comment>
<name>A0ACC3A5P7_9EURO</name>
<protein>
    <submittedName>
        <fullName evidence="1">Uncharacterized protein</fullName>
    </submittedName>
</protein>
<sequence length="626" mass="68239">MASVLANPTSATQPSSQVLVTAPAATGEHGILSSQIGNNNYALVCLYEQGLTNDCQKNFGYYCTSSGRLATTKPQRDEGCDHCDCIDLDPKPNCLLGSSGQLYCARDLVSGVQDMIKPLSPSAEDARVAGWHPSVASHTVTMLAPLSSSSRVAEGIGIKHVVPQPPGSAALRLSAPRWAKELKNLFRLFVSSAKPMEGLEPPKKQPPSSMVTSLSLSMRSEPTNDVQARNTDVAKVYHNYALVCFGSRELTEACQLLRFQYYCNSKGKISHKGAYSNQGCDENCECVDLNPKPSNCLFGLSGQSYCASFKQNLADGQQQELEVKQLIDSLPHDIALPVQPAEVKDIKPRDTGYTQVAWDYALVCGYTRDLTAACQGGLYLYYCNSAGQVANLARQHIVCEKSCECINAYPKQACVIGLTWSFACTITGRKRELLASVEPNSITVTGKDKPEPPIKELTIPFHTSLKDLTSTKAGDVKALDVLDTDVHLLSHDYTLCCNDQHVARTCQDYKHRYYRASDGEMARKGPAEAVCDESCECQTLYPRQGCLVGSKGMAYCSGKGKRSILSPEGEVVWEGEVMDDEEPLAIEKISEEIPQTSVSVRLAVPAWPKKLVNMFMKPRGATRPAM</sequence>